<accession>A0A1H7UYW2</accession>
<dbReference type="SUPFAM" id="SSF46785">
    <property type="entry name" value="Winged helix' DNA-binding domain"/>
    <property type="match status" value="1"/>
</dbReference>
<dbReference type="InterPro" id="IPR036390">
    <property type="entry name" value="WH_DNA-bd_sf"/>
</dbReference>
<dbReference type="OrthoDB" id="338176at2157"/>
<dbReference type="EMBL" id="FOAD01000015">
    <property type="protein sequence ID" value="SEM02006.1"/>
    <property type="molecule type" value="Genomic_DNA"/>
</dbReference>
<evidence type="ECO:0000313" key="1">
    <source>
        <dbReference type="EMBL" id="SEM02006.1"/>
    </source>
</evidence>
<sequence>MKLAVPTDFDILEALSDGRRNTAVNLSYILDRNRSYINTRLPILADYGLLDRVGPAPNSGLYEITEKGRVVAGHRDQYRTEGVDFDDLVESKLRARSNGTTDE</sequence>
<dbReference type="AlphaFoldDB" id="A0A1H7UYW2"/>
<evidence type="ECO:0000313" key="2">
    <source>
        <dbReference type="Proteomes" id="UP000183894"/>
    </source>
</evidence>
<organism evidence="1 2">
    <name type="scientific">Haloferax larsenii</name>
    <dbReference type="NCBI Taxonomy" id="302484"/>
    <lineage>
        <taxon>Archaea</taxon>
        <taxon>Methanobacteriati</taxon>
        <taxon>Methanobacteriota</taxon>
        <taxon>Stenosarchaea group</taxon>
        <taxon>Halobacteria</taxon>
        <taxon>Halobacteriales</taxon>
        <taxon>Haloferacaceae</taxon>
        <taxon>Haloferax</taxon>
    </lineage>
</organism>
<dbReference type="Gene3D" id="1.10.10.10">
    <property type="entry name" value="Winged helix-like DNA-binding domain superfamily/Winged helix DNA-binding domain"/>
    <property type="match status" value="1"/>
</dbReference>
<dbReference type="InterPro" id="IPR036388">
    <property type="entry name" value="WH-like_DNA-bd_sf"/>
</dbReference>
<dbReference type="Proteomes" id="UP000183894">
    <property type="component" value="Unassembled WGS sequence"/>
</dbReference>
<protein>
    <submittedName>
        <fullName evidence="1">Uncharacterized protein</fullName>
    </submittedName>
</protein>
<proteinExistence type="predicted"/>
<dbReference type="RefSeq" id="WP_008326377.1">
    <property type="nucleotide sequence ID" value="NZ_FOAD01000015.1"/>
</dbReference>
<name>A0A1H7UYW2_HALLR</name>
<gene>
    <name evidence="1" type="ORF">SAMN04488691_11528</name>
</gene>
<reference evidence="1 2" key="1">
    <citation type="submission" date="2016-10" db="EMBL/GenBank/DDBJ databases">
        <authorList>
            <person name="de Groot N.N."/>
        </authorList>
    </citation>
    <scope>NUCLEOTIDE SEQUENCE [LARGE SCALE GENOMIC DNA]</scope>
    <source>
        <strain evidence="1 2">CDM_5</strain>
    </source>
</reference>